<accession>A0A6F8T167</accession>
<keyword evidence="2" id="KW-1185">Reference proteome</keyword>
<evidence type="ECO:0000313" key="2">
    <source>
        <dbReference type="Proteomes" id="UP000502894"/>
    </source>
</evidence>
<dbReference type="RefSeq" id="WP_173235808.1">
    <property type="nucleotide sequence ID" value="NZ_AP022839.1"/>
</dbReference>
<gene>
    <name evidence="1" type="ORF">TUM19329_02610</name>
</gene>
<protein>
    <submittedName>
        <fullName evidence="1">Uncharacterized protein</fullName>
    </submittedName>
</protein>
<dbReference type="EMBL" id="AP022839">
    <property type="protein sequence ID" value="BCA93900.1"/>
    <property type="molecule type" value="Genomic_DNA"/>
</dbReference>
<dbReference type="AlphaFoldDB" id="A0A6F8T167"/>
<name>A0A6F8T167_9GAMM</name>
<dbReference type="Proteomes" id="UP000502894">
    <property type="component" value="Chromosome"/>
</dbReference>
<sequence>MTLDENQLLSEALTRLSTVGDSLNVGFDEVQQWPSSLLNTLEQARLLVKDVQAQSLQCTGCEYGCFMPVAFTEDTLRAFIVCDHPEQQEQMGRIAVSLARLNQWQLNIKQVAAVITKLLGFNAKPQYQNETASYTLGMLNSKKGRRAAVLAINPLSVVINQRSILVSELLYVEDSQLVIDTLRINDALNANPLSKSKVYTANSDKQQTRKLATQAMYGDWQDQYKKLKRENPKQSDSWISKQISKMAMGKGKDSETIRRNMKN</sequence>
<evidence type="ECO:0000313" key="1">
    <source>
        <dbReference type="EMBL" id="BCA93900.1"/>
    </source>
</evidence>
<organism evidence="1 2">
    <name type="scientific">Legionella antarctica</name>
    <dbReference type="NCBI Taxonomy" id="2708020"/>
    <lineage>
        <taxon>Bacteria</taxon>
        <taxon>Pseudomonadati</taxon>
        <taxon>Pseudomonadota</taxon>
        <taxon>Gammaproteobacteria</taxon>
        <taxon>Legionellales</taxon>
        <taxon>Legionellaceae</taxon>
        <taxon>Legionella</taxon>
    </lineage>
</organism>
<reference evidence="1" key="1">
    <citation type="journal article" date="2020" name="Microbiol. Resour. Announc.">
        <title>Complete Genome Sequence of Novel Psychrotolerant Legionella Strain TUM19329, Isolated from Antarctic Lake Sediment.</title>
        <authorList>
            <person name="Shimada S."/>
            <person name="Nakai R."/>
            <person name="Aoki K."/>
            <person name="Shimoeda N."/>
            <person name="Ohno G."/>
            <person name="Miyazaki Y."/>
            <person name="Kudoh S."/>
            <person name="Imura S."/>
            <person name="Watanabe K."/>
            <person name="Ishii Y."/>
            <person name="Tateda K."/>
        </authorList>
    </citation>
    <scope>NUCLEOTIDE SEQUENCE [LARGE SCALE GENOMIC DNA]</scope>
    <source>
        <strain evidence="1">TUM19329</strain>
    </source>
</reference>
<dbReference type="KEGG" id="lant:TUM19329_02610"/>
<proteinExistence type="predicted"/>